<keyword evidence="4" id="KW-0735">Signal-anchor</keyword>
<keyword evidence="5 11" id="KW-1133">Transmembrane helix</keyword>
<dbReference type="PANTHER" id="PTHR19143">
    <property type="entry name" value="FIBRINOGEN/TENASCIN/ANGIOPOEITIN"/>
    <property type="match status" value="1"/>
</dbReference>
<feature type="compositionally biased region" description="Low complexity" evidence="10">
    <location>
        <begin position="357"/>
        <end position="374"/>
    </location>
</feature>
<dbReference type="SMART" id="SM00202">
    <property type="entry name" value="SR"/>
    <property type="match status" value="1"/>
</dbReference>
<dbReference type="PROSITE" id="PS00514">
    <property type="entry name" value="FIBRINOGEN_C_1"/>
    <property type="match status" value="1"/>
</dbReference>
<dbReference type="Pfam" id="PF00530">
    <property type="entry name" value="SRCR"/>
    <property type="match status" value="1"/>
</dbReference>
<dbReference type="InterPro" id="IPR001190">
    <property type="entry name" value="SRCR"/>
</dbReference>
<dbReference type="PROSITE" id="PS51406">
    <property type="entry name" value="FIBRINOGEN_C_2"/>
    <property type="match status" value="1"/>
</dbReference>
<evidence type="ECO:0000256" key="5">
    <source>
        <dbReference type="ARBA" id="ARBA00022989"/>
    </source>
</evidence>
<dbReference type="NCBIfam" id="NF040941">
    <property type="entry name" value="GGGWT_bact"/>
    <property type="match status" value="1"/>
</dbReference>
<evidence type="ECO:0000259" key="14">
    <source>
        <dbReference type="PROSITE" id="PS51406"/>
    </source>
</evidence>
<dbReference type="PROSITE" id="PS50287">
    <property type="entry name" value="SRCR_2"/>
    <property type="match status" value="1"/>
</dbReference>
<dbReference type="Pfam" id="PF00147">
    <property type="entry name" value="Fibrinogen_C"/>
    <property type="match status" value="1"/>
</dbReference>
<feature type="disulfide bond" evidence="9">
    <location>
        <begin position="794"/>
        <end position="855"/>
    </location>
</feature>
<dbReference type="SUPFAM" id="SSF56487">
    <property type="entry name" value="SRCR-like"/>
    <property type="match status" value="1"/>
</dbReference>
<feature type="compositionally biased region" description="Low complexity" evidence="10">
    <location>
        <begin position="469"/>
        <end position="484"/>
    </location>
</feature>
<evidence type="ECO:0008006" key="16">
    <source>
        <dbReference type="Google" id="ProtNLM"/>
    </source>
</evidence>
<dbReference type="PROSITE" id="PS00740">
    <property type="entry name" value="MAM_1"/>
    <property type="match status" value="1"/>
</dbReference>
<feature type="compositionally biased region" description="Pro residues" evidence="10">
    <location>
        <begin position="501"/>
        <end position="522"/>
    </location>
</feature>
<evidence type="ECO:0000256" key="10">
    <source>
        <dbReference type="SAM" id="MobiDB-lite"/>
    </source>
</evidence>
<dbReference type="InterPro" id="IPR050373">
    <property type="entry name" value="Fibrinogen_C-term_domain"/>
</dbReference>
<dbReference type="AlphaFoldDB" id="C3YP63"/>
<dbReference type="Gene3D" id="3.10.250.10">
    <property type="entry name" value="SRCR-like domain"/>
    <property type="match status" value="1"/>
</dbReference>
<feature type="disulfide bond" evidence="9">
    <location>
        <begin position="825"/>
        <end position="835"/>
    </location>
</feature>
<dbReference type="InterPro" id="IPR020837">
    <property type="entry name" value="Fibrinogen_CS"/>
</dbReference>
<dbReference type="InterPro" id="IPR000998">
    <property type="entry name" value="MAM_dom"/>
</dbReference>
<feature type="region of interest" description="Disordered" evidence="10">
    <location>
        <begin position="154"/>
        <end position="594"/>
    </location>
</feature>
<comment type="subcellular location">
    <subcellularLocation>
        <location evidence="1">Membrane</location>
        <topology evidence="1">Single-pass type II membrane protein</topology>
    </subcellularLocation>
</comment>
<evidence type="ECO:0000259" key="13">
    <source>
        <dbReference type="PROSITE" id="PS50287"/>
    </source>
</evidence>
<keyword evidence="7 9" id="KW-1015">Disulfide bond</keyword>
<feature type="domain" description="SRCR" evidence="13">
    <location>
        <begin position="756"/>
        <end position="856"/>
    </location>
</feature>
<evidence type="ECO:0000256" key="7">
    <source>
        <dbReference type="ARBA" id="ARBA00023157"/>
    </source>
</evidence>
<dbReference type="InterPro" id="IPR008160">
    <property type="entry name" value="Collagen"/>
</dbReference>
<gene>
    <name evidence="15" type="ORF">BRAFLDRAFT_86426</name>
</gene>
<protein>
    <recommendedName>
        <fullName evidence="16">Fibrinogen C-terminal domain-containing protein</fullName>
    </recommendedName>
</protein>
<feature type="transmembrane region" description="Helical" evidence="11">
    <location>
        <begin position="1090"/>
        <end position="1111"/>
    </location>
</feature>
<evidence type="ECO:0000256" key="1">
    <source>
        <dbReference type="ARBA" id="ARBA00004606"/>
    </source>
</evidence>
<feature type="domain" description="Fibrinogen C-terminal" evidence="14">
    <location>
        <begin position="852"/>
        <end position="1041"/>
    </location>
</feature>
<dbReference type="SUPFAM" id="SSF56496">
    <property type="entry name" value="Fibrinogen C-terminal domain-like"/>
    <property type="match status" value="1"/>
</dbReference>
<dbReference type="EMBL" id="GG666537">
    <property type="protein sequence ID" value="EEN57954.1"/>
    <property type="molecule type" value="Genomic_DNA"/>
</dbReference>
<feature type="compositionally biased region" description="Pro residues" evidence="10">
    <location>
        <begin position="459"/>
        <end position="468"/>
    </location>
</feature>
<feature type="compositionally biased region" description="Low complexity" evidence="10">
    <location>
        <begin position="571"/>
        <end position="589"/>
    </location>
</feature>
<feature type="disulfide bond" evidence="9">
    <location>
        <begin position="781"/>
        <end position="845"/>
    </location>
</feature>
<dbReference type="InterPro" id="IPR036772">
    <property type="entry name" value="SRCR-like_dom_sf"/>
</dbReference>
<dbReference type="SMART" id="SM00137">
    <property type="entry name" value="MAM"/>
    <property type="match status" value="1"/>
</dbReference>
<evidence type="ECO:0000256" key="9">
    <source>
        <dbReference type="PROSITE-ProRule" id="PRU00196"/>
    </source>
</evidence>
<reference evidence="15" key="1">
    <citation type="journal article" date="2008" name="Nature">
        <title>The amphioxus genome and the evolution of the chordate karyotype.</title>
        <authorList>
            <consortium name="US DOE Joint Genome Institute (JGI-PGF)"/>
            <person name="Putnam N.H."/>
            <person name="Butts T."/>
            <person name="Ferrier D.E.K."/>
            <person name="Furlong R.F."/>
            <person name="Hellsten U."/>
            <person name="Kawashima T."/>
            <person name="Robinson-Rechavi M."/>
            <person name="Shoguchi E."/>
            <person name="Terry A."/>
            <person name="Yu J.-K."/>
            <person name="Benito-Gutierrez E.L."/>
            <person name="Dubchak I."/>
            <person name="Garcia-Fernandez J."/>
            <person name="Gibson-Brown J.J."/>
            <person name="Grigoriev I.V."/>
            <person name="Horton A.C."/>
            <person name="de Jong P.J."/>
            <person name="Jurka J."/>
            <person name="Kapitonov V.V."/>
            <person name="Kohara Y."/>
            <person name="Kuroki Y."/>
            <person name="Lindquist E."/>
            <person name="Lucas S."/>
            <person name="Osoegawa K."/>
            <person name="Pennacchio L.A."/>
            <person name="Salamov A.A."/>
            <person name="Satou Y."/>
            <person name="Sauka-Spengler T."/>
            <person name="Schmutz J."/>
            <person name="Shin-I T."/>
            <person name="Toyoda A."/>
            <person name="Bronner-Fraser M."/>
            <person name="Fujiyama A."/>
            <person name="Holland L.Z."/>
            <person name="Holland P.W.H."/>
            <person name="Satoh N."/>
            <person name="Rokhsar D.S."/>
        </authorList>
    </citation>
    <scope>NUCLEOTIDE SEQUENCE [LARGE SCALE GENOMIC DNA]</scope>
    <source>
        <strain evidence="15">S238N-H82</strain>
        <tissue evidence="15">Testes</tissue>
    </source>
</reference>
<dbReference type="STRING" id="7739.C3YP63"/>
<dbReference type="InterPro" id="IPR036056">
    <property type="entry name" value="Fibrinogen-like_C"/>
</dbReference>
<dbReference type="GO" id="GO:0016020">
    <property type="term" value="C:membrane"/>
    <property type="evidence" value="ECO:0007669"/>
    <property type="project" value="UniProtKB-SubCell"/>
</dbReference>
<organism>
    <name type="scientific">Branchiostoma floridae</name>
    <name type="common">Florida lancelet</name>
    <name type="synonym">Amphioxus</name>
    <dbReference type="NCBI Taxonomy" id="7739"/>
    <lineage>
        <taxon>Eukaryota</taxon>
        <taxon>Metazoa</taxon>
        <taxon>Chordata</taxon>
        <taxon>Cephalochordata</taxon>
        <taxon>Leptocardii</taxon>
        <taxon>Amphioxiformes</taxon>
        <taxon>Branchiostomatidae</taxon>
        <taxon>Branchiostoma</taxon>
    </lineage>
</organism>
<evidence type="ECO:0000259" key="12">
    <source>
        <dbReference type="PROSITE" id="PS50060"/>
    </source>
</evidence>
<evidence type="ECO:0000256" key="8">
    <source>
        <dbReference type="ARBA" id="ARBA00023170"/>
    </source>
</evidence>
<feature type="compositionally biased region" description="Pro residues" evidence="10">
    <location>
        <begin position="432"/>
        <end position="441"/>
    </location>
</feature>
<dbReference type="PROSITE" id="PS00420">
    <property type="entry name" value="SRCR_1"/>
    <property type="match status" value="1"/>
</dbReference>
<dbReference type="eggNOG" id="KOG2579">
    <property type="taxonomic scope" value="Eukaryota"/>
</dbReference>
<evidence type="ECO:0000256" key="4">
    <source>
        <dbReference type="ARBA" id="ARBA00022968"/>
    </source>
</evidence>
<dbReference type="SUPFAM" id="SSF49899">
    <property type="entry name" value="Concanavalin A-like lectins/glucanases"/>
    <property type="match status" value="1"/>
</dbReference>
<dbReference type="Pfam" id="PF01391">
    <property type="entry name" value="Collagen"/>
    <property type="match status" value="3"/>
</dbReference>
<dbReference type="InParanoid" id="C3YP63"/>
<evidence type="ECO:0000256" key="2">
    <source>
        <dbReference type="ARBA" id="ARBA00022692"/>
    </source>
</evidence>
<name>C3YP63_BRAFL</name>
<feature type="compositionally biased region" description="Low complexity" evidence="10">
    <location>
        <begin position="195"/>
        <end position="208"/>
    </location>
</feature>
<sequence>MGSETLCDMSYPKIGAVRGKGASNGQGTLIVAVTAVIISFVTMFVLVRLGLELGEMKSQLGHLKDTETHLKEMESQIQEMRQWREHLDMQVSLQGPSTQEDVSGDGRGKSATFLYGAEVHQRAKRSVHNTGDFANKITLPMTLGGCFAAPAGLNGVQGPPGPPGPSGRDGQAGPAGPPGAPGPSGSDGLNGTRGPAGEAGPSGPTGEAGPPGPPGSDGLNGTKGPAGEAGPPGPSGLNGLTGPPGQAGPPGPTGEAGPPGQTGPPGPAGSDGQNGPQGPAGETGPPGPAGETGPPGPAGETGPPGPAGETGPPGPAGETGPPGAAGETGPPGPAGETGPPGAPGPSGPPGTDGLNGPQGPTGETGPPAAGETGPPGAPGPSGPPGTDGLNGPQGPTAGEAGPPGPSGLNGQTGPPGLAGEAGTPGPAGQAGPPGPTGPSGPPGSDGLNGTKGPAGETGPPGPTGPSGPPGTDGLNGPQGPAGEAGPPGPSGLNGQTGPPGQAGPPGPVGETGPPGPTGPSGPPGTDGLNGPQGPPGQAGPPGPPGPPGAAEQTPQITSPPGLAHSARPERPAAGPAATGIASSGHSSSGDPWSLCDFQHGPGGCGFTQDTSDDTDWVWGSQHTPTSNTGPPHDNTLRNSTGKYMYVEASGGTPGDTARLISAPLNTENNICLNFNYHMYGTQVGTLNVYVKQRGNNTLGEVIFSRSDFQGDHWKFSQLALPKREGFVQIVFETVRGSGAYGDIAIDDVGIITDACVRLTGRNTSAEGRVEVLHYGEWGTVCNDRWGQEDAQVVCRQLGYRYARPVSSQRSFGRGGGHIWMDQVACAGNESRLADCPHNGWGDHDCAHDEDASVSCYDFTGCEEYRVSGRTASGVYTIFFYPDRIGTYCDMDTAEGGWTVIQRRQDGSVPFNRNWEEYKQGFGDKKGGSFWLGNEIIHLLTNFKKHQLRIDMEDWGGNKRFALYSTFRVSGEADGYRLHISGYSGNAGDSMTGPGGDTNNGYRFSTVDRDNDPWGGHCSQRYGQGGWWYRTCGASYLNGRYLGYCGNCPTYQGFLRRFVKMSSQKLCHGADRAPDGSVHVCRHDNQRTNGIVPVLAGTAAVVSIVTLLLVVWEVACLRGQLTAVQGDLWEQQEAFQRKLQEQIISPPERSRETWEQF</sequence>
<feature type="compositionally biased region" description="Low complexity" evidence="10">
    <location>
        <begin position="412"/>
        <end position="430"/>
    </location>
</feature>
<evidence type="ECO:0000256" key="11">
    <source>
        <dbReference type="SAM" id="Phobius"/>
    </source>
</evidence>
<evidence type="ECO:0000256" key="3">
    <source>
        <dbReference type="ARBA" id="ARBA00022729"/>
    </source>
</evidence>
<dbReference type="CDD" id="cd00087">
    <property type="entry name" value="FReD"/>
    <property type="match status" value="1"/>
</dbReference>
<keyword evidence="2 11" id="KW-0812">Transmembrane</keyword>
<evidence type="ECO:0000313" key="15">
    <source>
        <dbReference type="EMBL" id="EEN57954.1"/>
    </source>
</evidence>
<dbReference type="InterPro" id="IPR002181">
    <property type="entry name" value="Fibrinogen_a/b/g_C_dom"/>
</dbReference>
<feature type="transmembrane region" description="Helical" evidence="11">
    <location>
        <begin position="28"/>
        <end position="51"/>
    </location>
</feature>
<dbReference type="PANTHER" id="PTHR19143:SF458">
    <property type="entry name" value="FIBRINOGEN C-TERMINAL DOMAIN-CONTAINING PROTEIN-RELATED"/>
    <property type="match status" value="1"/>
</dbReference>
<dbReference type="Gene3D" id="3.90.215.10">
    <property type="entry name" value="Gamma Fibrinogen, chain A, domain 1"/>
    <property type="match status" value="1"/>
</dbReference>
<dbReference type="Pfam" id="PF00629">
    <property type="entry name" value="MAM"/>
    <property type="match status" value="1"/>
</dbReference>
<feature type="compositionally biased region" description="Low complexity" evidence="10">
    <location>
        <begin position="316"/>
        <end position="339"/>
    </location>
</feature>
<dbReference type="PRINTS" id="PR00020">
    <property type="entry name" value="MAMDOMAIN"/>
</dbReference>
<dbReference type="InterPro" id="IPR013320">
    <property type="entry name" value="ConA-like_dom_sf"/>
</dbReference>
<dbReference type="InterPro" id="IPR014716">
    <property type="entry name" value="Fibrinogen_a/b/g_C_1"/>
</dbReference>
<keyword evidence="3" id="KW-0732">Signal</keyword>
<dbReference type="PROSITE" id="PS50060">
    <property type="entry name" value="MAM_2"/>
    <property type="match status" value="1"/>
</dbReference>
<dbReference type="CDD" id="cd06263">
    <property type="entry name" value="MAM"/>
    <property type="match status" value="1"/>
</dbReference>
<feature type="compositionally biased region" description="Pro residues" evidence="10">
    <location>
        <begin position="532"/>
        <end position="547"/>
    </location>
</feature>
<dbReference type="SMART" id="SM00186">
    <property type="entry name" value="FBG"/>
    <property type="match status" value="1"/>
</dbReference>
<keyword evidence="6 11" id="KW-0472">Membrane</keyword>
<dbReference type="PRINTS" id="PR00258">
    <property type="entry name" value="SPERACTRCPTR"/>
</dbReference>
<evidence type="ECO:0000256" key="6">
    <source>
        <dbReference type="ARBA" id="ARBA00023136"/>
    </source>
</evidence>
<proteinExistence type="predicted"/>
<feature type="domain" description="MAM" evidence="12">
    <location>
        <begin position="593"/>
        <end position="757"/>
    </location>
</feature>
<dbReference type="eggNOG" id="KOG3544">
    <property type="taxonomic scope" value="Eukaryota"/>
</dbReference>
<accession>C3YP63</accession>
<dbReference type="FunFam" id="3.10.250.10:FF:000001">
    <property type="entry name" value="Lysyl oxidase 4 isoform X1"/>
    <property type="match status" value="1"/>
</dbReference>
<dbReference type="Gene3D" id="2.60.120.200">
    <property type="match status" value="1"/>
</dbReference>
<keyword evidence="8" id="KW-0675">Receptor</keyword>